<feature type="domain" description="Phage tail collar" evidence="1">
    <location>
        <begin position="7"/>
        <end position="63"/>
    </location>
</feature>
<reference evidence="2 3" key="1">
    <citation type="journal article" date="2017" name="Front. Microbiol.">
        <title>Double-Face Meets the Bacterial World: The Opportunistic Pathogen Stenotrophomonas maltophilia.</title>
        <authorList>
            <person name="Lira F."/>
            <person name="Berg G."/>
            <person name="Martinez J.L."/>
        </authorList>
    </citation>
    <scope>NUCLEOTIDE SEQUENCE [LARGE SCALE GENOMIC DNA]</scope>
    <source>
        <strain evidence="2 3">EA1</strain>
    </source>
</reference>
<sequence>MSQPFVGEIRLFPYNFAPLGWLDCNGQTLQISEYETLYALIGTTYGGDGAVTFMLPNLSGRVPIHQGTGPGLGTYVMGQAAGSESVTLTSAHLPAHTHAFNAVDTVASSPTPASNLQLGAVSGETLYTDSVTGIAGGLLAPAAVGNAGGTQPHDNTMPSLVARYCIAWAGVFPSQG</sequence>
<comment type="caution">
    <text evidence="2">The sequence shown here is derived from an EMBL/GenBank/DDBJ whole genome shotgun (WGS) entry which is preliminary data.</text>
</comment>
<protein>
    <submittedName>
        <fullName evidence="2">Phage tail protein</fullName>
    </submittedName>
</protein>
<evidence type="ECO:0000259" key="1">
    <source>
        <dbReference type="Pfam" id="PF07484"/>
    </source>
</evidence>
<dbReference type="RefSeq" id="WP_100441189.1">
    <property type="nucleotide sequence ID" value="NZ_CBCPIZ010000056.1"/>
</dbReference>
<dbReference type="InterPro" id="IPR037053">
    <property type="entry name" value="Phage_tail_collar_dom_sf"/>
</dbReference>
<dbReference type="OrthoDB" id="9810174at2"/>
<dbReference type="InterPro" id="IPR011083">
    <property type="entry name" value="Phage_tail_collar_dom"/>
</dbReference>
<dbReference type="Proteomes" id="UP000230167">
    <property type="component" value="Unassembled WGS sequence"/>
</dbReference>
<organism evidence="2 3">
    <name type="scientific">Stenotrophomonas maltophilia</name>
    <name type="common">Pseudomonas maltophilia</name>
    <name type="synonym">Xanthomonas maltophilia</name>
    <dbReference type="NCBI Taxonomy" id="40324"/>
    <lineage>
        <taxon>Bacteria</taxon>
        <taxon>Pseudomonadati</taxon>
        <taxon>Pseudomonadota</taxon>
        <taxon>Gammaproteobacteria</taxon>
        <taxon>Lysobacterales</taxon>
        <taxon>Lysobacteraceae</taxon>
        <taxon>Stenotrophomonas</taxon>
        <taxon>Stenotrophomonas maltophilia group</taxon>
    </lineage>
</organism>
<dbReference type="EMBL" id="NEQV01000004">
    <property type="protein sequence ID" value="PJL28278.1"/>
    <property type="molecule type" value="Genomic_DNA"/>
</dbReference>
<dbReference type="Pfam" id="PF07484">
    <property type="entry name" value="Collar"/>
    <property type="match status" value="1"/>
</dbReference>
<dbReference type="AlphaFoldDB" id="A0A2J0UB32"/>
<dbReference type="Gene3D" id="3.90.1340.10">
    <property type="entry name" value="Phage tail collar domain"/>
    <property type="match status" value="1"/>
</dbReference>
<proteinExistence type="predicted"/>
<evidence type="ECO:0000313" key="3">
    <source>
        <dbReference type="Proteomes" id="UP000230167"/>
    </source>
</evidence>
<name>A0A2J0UB32_STEMA</name>
<accession>A0A2J0UB32</accession>
<gene>
    <name evidence="2" type="ORF">B9Y64_13735</name>
</gene>
<evidence type="ECO:0000313" key="2">
    <source>
        <dbReference type="EMBL" id="PJL28278.1"/>
    </source>
</evidence>
<dbReference type="SUPFAM" id="SSF88874">
    <property type="entry name" value="Receptor-binding domain of short tail fibre protein gp12"/>
    <property type="match status" value="1"/>
</dbReference>